<dbReference type="NCBIfam" id="NF038336">
    <property type="entry name" value="YjiT_fam"/>
    <property type="match status" value="1"/>
</dbReference>
<proteinExistence type="predicted"/>
<accession>A0A3Q8I003</accession>
<reference evidence="1" key="1">
    <citation type="journal article" date="2018" name="Front. Microbiol.">
        <title>Identification and Characterization of New Resistance-Conferring SGI1s (Salmonella Genomic Island 1) in Proteus mirabilis.</title>
        <authorList>
            <person name="Bie L."/>
            <person name="Fang M."/>
            <person name="Li Z."/>
            <person name="Wang M."/>
            <person name="Xu H."/>
        </authorList>
    </citation>
    <scope>NUCLEOTIDE SEQUENCE</scope>
    <source>
        <strain evidence="1">JN40</strain>
    </source>
</reference>
<protein>
    <submittedName>
        <fullName evidence="1">Uncharacterized protein</fullName>
    </submittedName>
</protein>
<sequence>MNTTQLHSTFARENQAHHKTWLSQFQKSRTGIRHGSPLYRYHLSLNEYLALRDVLAKSYGVGSRTIFSSEWCASFVLYCSEWFRREYNLEWSWNSIHDTLGFELSPQQRSDVVQRGLKHWGRSVSRYENSQGNNYLGSVFREGGLPTKLLSDDHNGYQDAFSKIFGRYSEAKELGQHSVRQLIQSRIQRLPEALQGDDSVELFADMLDKLDSLVYQFGLDRQSVPANYLDIHCPNWRTQFPLPLEDDIGTRFLNNLLVIASNEVKKKAKKEVKLSCTHYFSWDNQSIRTEVTLPHKQLFMFTREQLSVSRIDLVLFEGQKLLANLGTGYAQFDGEQCHVVIRKTRAEVKRVDAKQRLSLVAMQSGEKLAQVSIGDSELDWGEVPVILSEEDGEWRVLGQASLSIRKKHVYILIPEEAKTETLSGELTDTPYRFCRLKVCQVTGTCLITLPGDDTYRIATGCDDPEHVGVMLESDVMTWQTKPTMIFRGLRVINHAATRVTGESLDVCLDGKSVSHLTRENFLGKQRLTIKKHSGEVLLRKQVGVLPADFDISFKSGDAPNTGVIIITTAAPKVCAIKTPGVILENIEKSEKQVALHLLAEGTPPSSVQVDITLNMLGEAITFILPFPSKGAVAFNAHGKPLAQRLTVDDLLGSRLHLFSMSGQVARYQIEASSNIKGIKQTSAPYYRWQYVVSDKPVEVSLYALKTSLLELLSLNNHLDSIVDLVISGPGKTLRFSISHYSSVMDYDRERNVVYARSNRLADTQALRPALMHLTAPEQAPIYLESLTTEGVSTGEFALPSYVTEGGPWLVVPASDSDVLFRAKFIPCMGEQTNDCDVKTLQKASRLFHPSSNPNVIADVFHQMKTDWGHSGWQYLRDTYKNYGHLPLSTFEVFKYLVRDTKALAVALFQFELNPELISRLESELPVFWQFVPLVDWRHAIQLQISMLEGMCLPAEIVDELMAKQITKLVDAIPALSDEVAIFLETGKLPQLCPSALMEILVHNEWYQDLLRQNAENNSWPTEFGADLKRWCTQSGLMPFEIKTNAWFHDGVVYLPVFAAAVVTELVPAEVSSTFRDYDLFHLRKLRDFDCAWFEPVFRCFVSYFLLNQTGN</sequence>
<organism evidence="1">
    <name type="scientific">Proteus mirabilis</name>
    <dbReference type="NCBI Taxonomy" id="584"/>
    <lineage>
        <taxon>Bacteria</taxon>
        <taxon>Pseudomonadati</taxon>
        <taxon>Pseudomonadota</taxon>
        <taxon>Gammaproteobacteria</taxon>
        <taxon>Enterobacterales</taxon>
        <taxon>Morganellaceae</taxon>
        <taxon>Proteus</taxon>
    </lineage>
</organism>
<dbReference type="RefSeq" id="WP_206672998.1">
    <property type="nucleotide sequence ID" value="NZ_CP053614.1"/>
</dbReference>
<dbReference type="InterPro" id="IPR047879">
    <property type="entry name" value="YjiT"/>
</dbReference>
<dbReference type="EMBL" id="MF576128">
    <property type="protein sequence ID" value="AYM48761.1"/>
    <property type="molecule type" value="Genomic_DNA"/>
</dbReference>
<dbReference type="AlphaFoldDB" id="A0A3Q8I003"/>
<evidence type="ECO:0000313" key="1">
    <source>
        <dbReference type="EMBL" id="AYM48761.1"/>
    </source>
</evidence>
<name>A0A3Q8I003_PROMI</name>